<gene>
    <name evidence="3" type="ORF">F0U47_09810</name>
</gene>
<dbReference type="Proteomes" id="UP000324351">
    <property type="component" value="Unassembled WGS sequence"/>
</dbReference>
<evidence type="ECO:0000256" key="1">
    <source>
        <dbReference type="SAM" id="Phobius"/>
    </source>
</evidence>
<keyword evidence="1" id="KW-0472">Membrane</keyword>
<evidence type="ECO:0000256" key="2">
    <source>
        <dbReference type="SAM" id="SignalP"/>
    </source>
</evidence>
<proteinExistence type="predicted"/>
<dbReference type="EMBL" id="VUJW01000003">
    <property type="protein sequence ID" value="KAA1427723.1"/>
    <property type="molecule type" value="Genomic_DNA"/>
</dbReference>
<dbReference type="RefSeq" id="WP_149750101.1">
    <property type="nucleotide sequence ID" value="NZ_VUJW01000003.1"/>
</dbReference>
<reference evidence="3 4" key="1">
    <citation type="submission" date="2019-09" db="EMBL/GenBank/DDBJ databases">
        <title>Nocardioides panacisoli sp. nov., isolated from the soil of a ginseng field.</title>
        <authorList>
            <person name="Cho C."/>
        </authorList>
    </citation>
    <scope>NUCLEOTIDE SEQUENCE [LARGE SCALE GENOMIC DNA]</scope>
    <source>
        <strain evidence="3 4">BN140041</strain>
    </source>
</reference>
<feature type="transmembrane region" description="Helical" evidence="1">
    <location>
        <begin position="65"/>
        <end position="83"/>
    </location>
</feature>
<evidence type="ECO:0000313" key="3">
    <source>
        <dbReference type="EMBL" id="KAA1427723.1"/>
    </source>
</evidence>
<keyword evidence="1" id="KW-0812">Transmembrane</keyword>
<keyword evidence="1" id="KW-1133">Transmembrane helix</keyword>
<keyword evidence="2" id="KW-0732">Signal</keyword>
<evidence type="ECO:0000313" key="4">
    <source>
        <dbReference type="Proteomes" id="UP000324351"/>
    </source>
</evidence>
<feature type="chain" id="PRO_5022990569" evidence="2">
    <location>
        <begin position="27"/>
        <end position="103"/>
    </location>
</feature>
<organism evidence="3 4">
    <name type="scientific">Nocardioides antri</name>
    <dbReference type="NCBI Taxonomy" id="2607659"/>
    <lineage>
        <taxon>Bacteria</taxon>
        <taxon>Bacillati</taxon>
        <taxon>Actinomycetota</taxon>
        <taxon>Actinomycetes</taxon>
        <taxon>Propionibacteriales</taxon>
        <taxon>Nocardioidaceae</taxon>
        <taxon>Nocardioides</taxon>
    </lineage>
</organism>
<protein>
    <submittedName>
        <fullName evidence="3">Uncharacterized protein</fullName>
    </submittedName>
</protein>
<comment type="caution">
    <text evidence="3">The sequence shown here is derived from an EMBL/GenBank/DDBJ whole genome shotgun (WGS) entry which is preliminary data.</text>
</comment>
<sequence length="103" mass="10600">MAGSVSATAKSAVTRGALLAIGTALATFATAQVQIDDDCKRGKGKEAKARYAECKKQVEEREDDALWAAILAGLAALGIRAGAEGGIDARRQAQGNVKPSDVQ</sequence>
<name>A0A5B1M481_9ACTN</name>
<feature type="signal peptide" evidence="2">
    <location>
        <begin position="1"/>
        <end position="26"/>
    </location>
</feature>
<keyword evidence="4" id="KW-1185">Reference proteome</keyword>
<reference evidence="3 4" key="2">
    <citation type="submission" date="2019-09" db="EMBL/GenBank/DDBJ databases">
        <authorList>
            <person name="Jin C."/>
        </authorList>
    </citation>
    <scope>NUCLEOTIDE SEQUENCE [LARGE SCALE GENOMIC DNA]</scope>
    <source>
        <strain evidence="3 4">BN140041</strain>
    </source>
</reference>
<accession>A0A5B1M481</accession>
<dbReference type="AlphaFoldDB" id="A0A5B1M481"/>